<dbReference type="EMBL" id="GDID01005859">
    <property type="protein sequence ID" value="JAP90747.1"/>
    <property type="molecule type" value="Transcribed_RNA"/>
</dbReference>
<dbReference type="AlphaFoldDB" id="A0A146K1Z5"/>
<evidence type="ECO:0000313" key="1">
    <source>
        <dbReference type="EMBL" id="JAP90747.1"/>
    </source>
</evidence>
<protein>
    <submittedName>
        <fullName evidence="1">Uncharacterized protein</fullName>
    </submittedName>
</protein>
<gene>
    <name evidence="1" type="ORF">TPC1_17863</name>
</gene>
<dbReference type="SUPFAM" id="SSF48371">
    <property type="entry name" value="ARM repeat"/>
    <property type="match status" value="1"/>
</dbReference>
<organism evidence="1">
    <name type="scientific">Trepomonas sp. PC1</name>
    <dbReference type="NCBI Taxonomy" id="1076344"/>
    <lineage>
        <taxon>Eukaryota</taxon>
        <taxon>Metamonada</taxon>
        <taxon>Diplomonadida</taxon>
        <taxon>Hexamitidae</taxon>
        <taxon>Hexamitinae</taxon>
        <taxon>Trepomonas</taxon>
    </lineage>
</organism>
<sequence>MNIEQFIQAVNLIVDTTADVQQKQMANQMLIEYEATPDNWLICSDLLVMDDVQSRYFGYKYLMNILKNKPNMLTDDNYQTIKQIIAGHLIISQPHHLQQKLIQIALQLIVMNILSLEDILTFSVENMEQSQQTCVSLLKLLTQVLKMIGNDEPTLQTLGFRRLMQLKQEAESLNLSILLTSVTNLIQLEDYELTLNAIKLFNALIPFQPPGAPLQFLFDQSQFCDFGQKSNVNSSNVTILKEICHGLTNFLAELAKIENLALSKDSYQKFCFIFLQLSKCLMHSDNFEFAVAFAQFYQQISKSKNFVLLIQAQMADVGRTLQNHDLLATATQNAVKEMTQFKLSCKSQMCGQFLSLYVFNFIQFTELLEKIEIQEYILEVYEDILSVDRCQYKKLYIQMTKDQLEKIIMTVMNNIQKPSQITFYIDEFNQRQKLPADSENQLYKQQIQIIKTIIHLNKGYSGIYDQLLNELLKNYDMNRLLQLTFVFEAFSTPQTALKTVFALLNLVNFVNDVDQKILIMQSIFYVVSKTEILKDQQLNFQLTTQAMQSIQEFQDEEFEQIAVQSLIECIKSVQTAELEQKYVNEIIPQIYDFATISLQTHNKFDLYKELSRRFSSEAVIEQLLGPVQQEFIHTFLNLDQLHENQLSSLEIVQQLNRIVGIYVAISEELSLQQRFKFCSTDILKQIQQMMVFYSNFDTVEILYLLKNCFKLLGLVPDKELNTGLIANQSEQLFQQEQIQPINLYFIQLFKETPDVALQEKIFLYLIHTQLQQQEINIELNDQIYFLLQLFLNNQASQYGKVVQKQDFLSGIVTLATNYQFQTNRFRQVYLQNRESFSNIILRRSGPEFIKFALREIKISHEKHIEMLQDLIKMGQRSIGISEVCGIMNLDQELLDAVIAGDEAALIDLGRMM</sequence>
<dbReference type="InterPro" id="IPR016024">
    <property type="entry name" value="ARM-type_fold"/>
</dbReference>
<proteinExistence type="predicted"/>
<reference evidence="1" key="1">
    <citation type="submission" date="2015-07" db="EMBL/GenBank/DDBJ databases">
        <title>Adaptation to a free-living lifestyle via gene acquisitions in the diplomonad Trepomonas sp. PC1.</title>
        <authorList>
            <person name="Xu F."/>
            <person name="Jerlstrom-Hultqvist J."/>
            <person name="Kolisko M."/>
            <person name="Simpson A.G.B."/>
            <person name="Roger A.J."/>
            <person name="Svard S.G."/>
            <person name="Andersson J.O."/>
        </authorList>
    </citation>
    <scope>NUCLEOTIDE SEQUENCE</scope>
    <source>
        <strain evidence="1">PC1</strain>
    </source>
</reference>
<name>A0A146K1Z5_9EUKA</name>
<accession>A0A146K1Z5</accession>